<gene>
    <name evidence="2" type="ORF">LOKO_00662</name>
</gene>
<dbReference type="Proteomes" id="UP000063387">
    <property type="component" value="Chromosome"/>
</dbReference>
<keyword evidence="1" id="KW-0812">Transmembrane</keyword>
<evidence type="ECO:0000313" key="2">
    <source>
        <dbReference type="EMBL" id="AMC99748.1"/>
    </source>
</evidence>
<dbReference type="EMBL" id="CP014226">
    <property type="protein sequence ID" value="AMC99748.1"/>
    <property type="molecule type" value="Genomic_DNA"/>
</dbReference>
<evidence type="ECO:0000313" key="3">
    <source>
        <dbReference type="Proteomes" id="UP000063387"/>
    </source>
</evidence>
<accession>A0A109UL03</accession>
<keyword evidence="1" id="KW-0472">Membrane</keyword>
<dbReference type="PATRIC" id="fig|507626.3.peg.656"/>
<organism evidence="2 3">
    <name type="scientific">Halomonas chromatireducens</name>
    <dbReference type="NCBI Taxonomy" id="507626"/>
    <lineage>
        <taxon>Bacteria</taxon>
        <taxon>Pseudomonadati</taxon>
        <taxon>Pseudomonadota</taxon>
        <taxon>Gammaproteobacteria</taxon>
        <taxon>Oceanospirillales</taxon>
        <taxon>Halomonadaceae</taxon>
        <taxon>Halomonas</taxon>
    </lineage>
</organism>
<dbReference type="STRING" id="507626.LOKO_00662"/>
<dbReference type="OrthoDB" id="8601734at2"/>
<keyword evidence="1" id="KW-1133">Transmembrane helix</keyword>
<keyword evidence="3" id="KW-1185">Reference proteome</keyword>
<evidence type="ECO:0000256" key="1">
    <source>
        <dbReference type="SAM" id="Phobius"/>
    </source>
</evidence>
<dbReference type="KEGG" id="hco:LOKO_00662"/>
<feature type="transmembrane region" description="Helical" evidence="1">
    <location>
        <begin position="6"/>
        <end position="24"/>
    </location>
</feature>
<protein>
    <submittedName>
        <fullName evidence="2">Uncharacterized protein</fullName>
    </submittedName>
</protein>
<sequence>MIWHLVAAIFAGLGAAGIGLLLRLMSGKRLPRWIVPAFAGLGMLGYQIHYEYSWLSHKQSQLPATAQVVATEEGEAFWRPWTYFFPMTTAFNVVDRSSMVPREADDQQLVEFILYRFEKDYVDRLTHQAFLMNCTTREKLPLIGEERQPRFSALQSVDSDTPLYQTVCRDS</sequence>
<reference evidence="2 3" key="1">
    <citation type="journal article" date="2016" name="Genome Announc.">
        <title>Draft Genome Sequence of 'Halomonas chromatireducens' Strain AGD 8-3, a Haloalkaliphilic Chromate- and Selenite-Reducing Gammaproteobacterium.</title>
        <authorList>
            <person name="Sharko F.S."/>
            <person name="Shapovalova A.A."/>
            <person name="Tsygankova S.V."/>
            <person name="Komova A.V."/>
            <person name="Boulygina E.S."/>
            <person name="Teslyuk A.B."/>
            <person name="Gotovtsev P.M."/>
            <person name="Namsaraev Z.B."/>
            <person name="Khijniak T.V."/>
            <person name="Nedoluzhko A.V."/>
            <person name="Vasilov R.G."/>
        </authorList>
    </citation>
    <scope>NUCLEOTIDE SEQUENCE [LARGE SCALE GENOMIC DNA]</scope>
    <source>
        <strain evidence="2 3">AGD 8-3</strain>
    </source>
</reference>
<dbReference type="AlphaFoldDB" id="A0A109UL03"/>
<dbReference type="RefSeq" id="WP_066444981.1">
    <property type="nucleotide sequence ID" value="NZ_CP014226.1"/>
</dbReference>
<name>A0A109UL03_9GAMM</name>
<reference evidence="2 3" key="2">
    <citation type="submission" date="2016-02" db="EMBL/GenBank/DDBJ databases">
        <authorList>
            <person name="Wen L."/>
            <person name="He K."/>
            <person name="Yang H."/>
        </authorList>
    </citation>
    <scope>NUCLEOTIDE SEQUENCE [LARGE SCALE GENOMIC DNA]</scope>
    <source>
        <strain evidence="2 3">AGD 8-3</strain>
    </source>
</reference>
<proteinExistence type="predicted"/>